<name>A0A9W8ED58_9FUNG</name>
<feature type="signal peptide" evidence="1">
    <location>
        <begin position="1"/>
        <end position="22"/>
    </location>
</feature>
<proteinExistence type="predicted"/>
<dbReference type="CDD" id="cd00519">
    <property type="entry name" value="Lipase_3"/>
    <property type="match status" value="1"/>
</dbReference>
<accession>A0A9W8ED58</accession>
<gene>
    <name evidence="3" type="ORF">H4R26_004888</name>
</gene>
<dbReference type="Gene3D" id="3.40.50.1820">
    <property type="entry name" value="alpha/beta hydrolase"/>
    <property type="match status" value="1"/>
</dbReference>
<evidence type="ECO:0000259" key="2">
    <source>
        <dbReference type="Pfam" id="PF01764"/>
    </source>
</evidence>
<dbReference type="AlphaFoldDB" id="A0A9W8ED58"/>
<keyword evidence="1" id="KW-0732">Signal</keyword>
<dbReference type="EMBL" id="JANBQF010000630">
    <property type="protein sequence ID" value="KAJ1999854.1"/>
    <property type="molecule type" value="Genomic_DNA"/>
</dbReference>
<feature type="chain" id="PRO_5040997545" description="Fungal lipase-type domain-containing protein" evidence="1">
    <location>
        <begin position="23"/>
        <end position="310"/>
    </location>
</feature>
<protein>
    <recommendedName>
        <fullName evidence="2">Fungal lipase-type domain-containing protein</fullName>
    </recommendedName>
</protein>
<dbReference type="Pfam" id="PF01764">
    <property type="entry name" value="Lipase_3"/>
    <property type="match status" value="1"/>
</dbReference>
<sequence length="310" mass="34601">MLRAGRFIGLLVWTLAAGLALAYRDVELVPGRRYQAHEVGPVHELVRKYMRYSTAASSFVELDKGWASCGLACNSPDVRDVMLNLTWHVDAPLSDGLIGIHKRDKEIVVAWAGTHRYRALITDVSVFTMPYAANEGSVHGGFLDSVRGVVGVVEQHLRRLMADYPDYMVVFTGHSKGGAEAALGALDLARRVDGLRQRMRVWTFGEPRLGDTQFASVYNKVLGPVTYRVTSAADPVVAMPPRFLLDYCHHNLEIWLSSADGNMYVARNYTKCDEDPLASSSVDFYDRSIIWHKNYLGLPPPDHADAEFSW</sequence>
<dbReference type="Proteomes" id="UP001150907">
    <property type="component" value="Unassembled WGS sequence"/>
</dbReference>
<evidence type="ECO:0000313" key="4">
    <source>
        <dbReference type="Proteomes" id="UP001150907"/>
    </source>
</evidence>
<dbReference type="OrthoDB" id="438440at2759"/>
<dbReference type="InterPro" id="IPR002921">
    <property type="entry name" value="Fungal_lipase-type"/>
</dbReference>
<organism evidence="3 4">
    <name type="scientific">Coemansia thaxteri</name>
    <dbReference type="NCBI Taxonomy" id="2663907"/>
    <lineage>
        <taxon>Eukaryota</taxon>
        <taxon>Fungi</taxon>
        <taxon>Fungi incertae sedis</taxon>
        <taxon>Zoopagomycota</taxon>
        <taxon>Kickxellomycotina</taxon>
        <taxon>Kickxellomycetes</taxon>
        <taxon>Kickxellales</taxon>
        <taxon>Kickxellaceae</taxon>
        <taxon>Coemansia</taxon>
    </lineage>
</organism>
<keyword evidence="4" id="KW-1185">Reference proteome</keyword>
<dbReference type="PANTHER" id="PTHR45856">
    <property type="entry name" value="ALPHA/BETA-HYDROLASES SUPERFAMILY PROTEIN"/>
    <property type="match status" value="1"/>
</dbReference>
<dbReference type="InterPro" id="IPR051218">
    <property type="entry name" value="Sec_MonoDiacylglyc_Lipase"/>
</dbReference>
<reference evidence="3" key="1">
    <citation type="submission" date="2022-07" db="EMBL/GenBank/DDBJ databases">
        <title>Phylogenomic reconstructions and comparative analyses of Kickxellomycotina fungi.</title>
        <authorList>
            <person name="Reynolds N.K."/>
            <person name="Stajich J.E."/>
            <person name="Barry K."/>
            <person name="Grigoriev I.V."/>
            <person name="Crous P."/>
            <person name="Smith M.E."/>
        </authorList>
    </citation>
    <scope>NUCLEOTIDE SEQUENCE</scope>
    <source>
        <strain evidence="3">IMI 214461</strain>
    </source>
</reference>
<comment type="caution">
    <text evidence="3">The sequence shown here is derived from an EMBL/GenBank/DDBJ whole genome shotgun (WGS) entry which is preliminary data.</text>
</comment>
<dbReference type="PANTHER" id="PTHR45856:SF24">
    <property type="entry name" value="FUNGAL LIPASE-LIKE DOMAIN-CONTAINING PROTEIN"/>
    <property type="match status" value="1"/>
</dbReference>
<dbReference type="GO" id="GO:0006629">
    <property type="term" value="P:lipid metabolic process"/>
    <property type="evidence" value="ECO:0007669"/>
    <property type="project" value="InterPro"/>
</dbReference>
<dbReference type="InterPro" id="IPR029058">
    <property type="entry name" value="AB_hydrolase_fold"/>
</dbReference>
<dbReference type="SUPFAM" id="SSF53474">
    <property type="entry name" value="alpha/beta-Hydrolases"/>
    <property type="match status" value="1"/>
</dbReference>
<feature type="domain" description="Fungal lipase-type" evidence="2">
    <location>
        <begin position="108"/>
        <end position="242"/>
    </location>
</feature>
<evidence type="ECO:0000256" key="1">
    <source>
        <dbReference type="SAM" id="SignalP"/>
    </source>
</evidence>
<evidence type="ECO:0000313" key="3">
    <source>
        <dbReference type="EMBL" id="KAJ1999854.1"/>
    </source>
</evidence>